<dbReference type="InterPro" id="IPR050808">
    <property type="entry name" value="Phage_Integrase"/>
</dbReference>
<evidence type="ECO:0000259" key="5">
    <source>
        <dbReference type="Pfam" id="PF00589"/>
    </source>
</evidence>
<dbReference type="InterPro" id="IPR011010">
    <property type="entry name" value="DNA_brk_join_enz"/>
</dbReference>
<gene>
    <name evidence="6" type="ordered locus">Bcep1808_2167</name>
</gene>
<keyword evidence="4" id="KW-0233">DNA recombination</keyword>
<dbReference type="eggNOG" id="COG0582">
    <property type="taxonomic scope" value="Bacteria"/>
</dbReference>
<dbReference type="GO" id="GO:0003677">
    <property type="term" value="F:DNA binding"/>
    <property type="evidence" value="ECO:0007669"/>
    <property type="project" value="UniProtKB-KW"/>
</dbReference>
<name>A4JFW6_BURVG</name>
<reference evidence="7" key="1">
    <citation type="submission" date="2007-03" db="EMBL/GenBank/DDBJ databases">
        <title>Complete sequence of chromosome 1 of Burkholderia vietnamiensis G4.</title>
        <authorList>
            <consortium name="US DOE Joint Genome Institute"/>
            <person name="Copeland A."/>
            <person name="Lucas S."/>
            <person name="Lapidus A."/>
            <person name="Barry K."/>
            <person name="Detter J.C."/>
            <person name="Glavina del Rio T."/>
            <person name="Hammon N."/>
            <person name="Israni S."/>
            <person name="Dalin E."/>
            <person name="Tice H."/>
            <person name="Pitluck S."/>
            <person name="Chain P."/>
            <person name="Malfatti S."/>
            <person name="Shin M."/>
            <person name="Vergez L."/>
            <person name="Schmutz J."/>
            <person name="Larimer F."/>
            <person name="Land M."/>
            <person name="Hauser L."/>
            <person name="Kyrpides N."/>
            <person name="Tiedje J."/>
            <person name="Richardson P."/>
        </authorList>
    </citation>
    <scope>NUCLEOTIDE SEQUENCE [LARGE SCALE GENOMIC DNA]</scope>
    <source>
        <strain evidence="7">G4 / LMG 22486</strain>
    </source>
</reference>
<dbReference type="InterPro" id="IPR010998">
    <property type="entry name" value="Integrase_recombinase_N"/>
</dbReference>
<evidence type="ECO:0000256" key="2">
    <source>
        <dbReference type="ARBA" id="ARBA00022908"/>
    </source>
</evidence>
<evidence type="ECO:0000256" key="3">
    <source>
        <dbReference type="ARBA" id="ARBA00023125"/>
    </source>
</evidence>
<dbReference type="Gene3D" id="1.10.150.130">
    <property type="match status" value="1"/>
</dbReference>
<comment type="similarity">
    <text evidence="1">Belongs to the 'phage' integrase family.</text>
</comment>
<protein>
    <submittedName>
        <fullName evidence="6">Phage integrase family protein</fullName>
    </submittedName>
</protein>
<accession>A4JFW6</accession>
<keyword evidence="3" id="KW-0238">DNA-binding</keyword>
<dbReference type="KEGG" id="bvi:Bcep1808_2167"/>
<dbReference type="Pfam" id="PF00589">
    <property type="entry name" value="Phage_integrase"/>
    <property type="match status" value="1"/>
</dbReference>
<sequence length="518" mass="59122">MKMPLTQDFVIEKLNINERPSYSPNGKIVMEPNEGRKPYIVFDSDQKAPVGFGVKVGATKKTYIVQRRVSVSSELRKNSAEAPPEVLKTTVGDVRNFKSIAEARDKARSMAAIMESTKRNPREIEREKDAGQMSLGEAFSLYREALVKRPKPATANTLDTLDKAIAKFKDWAKTRIVDLRPEAILHRFDEIAVKTRTSAEQTFRWASAAINHAIEWERAMAQSANRPALLTYNPFTILGVQKRYRSRAQLEAEYKKKGVRNPLSPRDTLGRFFDALLGRRDENRTGCDYLIVTTLWGTRKSEAAALIWRDLLTEEESHVLPWVCLETRRVFFPDTKNRSQHELPIADGVFKLLRMRRDLQLLEEFETPAMPNKRLNPRRRYFVFPARSKFSKTGHYSDAKSLLGYICQDAEIKRLTMHDLRRTLGRVAEERTSYAAVKRLLNHRVNTDPTTRYTEVEWERLKEIEQEIEAFMLATSPKLYNLLLAGGPRAPMLEEAESSAAQRASAIAAAGAQSAFAQ</sequence>
<feature type="domain" description="Tyr recombinase" evidence="5">
    <location>
        <begin position="297"/>
        <end position="457"/>
    </location>
</feature>
<dbReference type="PANTHER" id="PTHR30629">
    <property type="entry name" value="PROPHAGE INTEGRASE"/>
    <property type="match status" value="1"/>
</dbReference>
<evidence type="ECO:0000256" key="4">
    <source>
        <dbReference type="ARBA" id="ARBA00023172"/>
    </source>
</evidence>
<dbReference type="GO" id="GO:0015074">
    <property type="term" value="P:DNA integration"/>
    <property type="evidence" value="ECO:0007669"/>
    <property type="project" value="UniProtKB-KW"/>
</dbReference>
<dbReference type="SUPFAM" id="SSF56349">
    <property type="entry name" value="DNA breaking-rejoining enzymes"/>
    <property type="match status" value="1"/>
</dbReference>
<dbReference type="AlphaFoldDB" id="A4JFW6"/>
<dbReference type="GO" id="GO:0006310">
    <property type="term" value="P:DNA recombination"/>
    <property type="evidence" value="ECO:0007669"/>
    <property type="project" value="UniProtKB-KW"/>
</dbReference>
<evidence type="ECO:0000313" key="7">
    <source>
        <dbReference type="Proteomes" id="UP000002287"/>
    </source>
</evidence>
<evidence type="ECO:0000256" key="1">
    <source>
        <dbReference type="ARBA" id="ARBA00008857"/>
    </source>
</evidence>
<dbReference type="EMBL" id="CP000614">
    <property type="protein sequence ID" value="ABO55169.1"/>
    <property type="molecule type" value="Genomic_DNA"/>
</dbReference>
<keyword evidence="2" id="KW-0229">DNA integration</keyword>
<dbReference type="Gene3D" id="1.10.443.10">
    <property type="entry name" value="Intergrase catalytic core"/>
    <property type="match status" value="1"/>
</dbReference>
<organism evidence="6 7">
    <name type="scientific">Burkholderia vietnamiensis (strain G4 / LMG 22486)</name>
    <name type="common">Burkholderia cepacia (strain R1808)</name>
    <dbReference type="NCBI Taxonomy" id="269482"/>
    <lineage>
        <taxon>Bacteria</taxon>
        <taxon>Pseudomonadati</taxon>
        <taxon>Pseudomonadota</taxon>
        <taxon>Betaproteobacteria</taxon>
        <taxon>Burkholderiales</taxon>
        <taxon>Burkholderiaceae</taxon>
        <taxon>Burkholderia</taxon>
        <taxon>Burkholderia cepacia complex</taxon>
    </lineage>
</organism>
<dbReference type="HOGENOM" id="CLU_039150_0_0_4"/>
<dbReference type="InterPro" id="IPR013762">
    <property type="entry name" value="Integrase-like_cat_sf"/>
</dbReference>
<dbReference type="InterPro" id="IPR002104">
    <property type="entry name" value="Integrase_catalytic"/>
</dbReference>
<dbReference type="PANTHER" id="PTHR30629:SF2">
    <property type="entry name" value="PROPHAGE INTEGRASE INTS-RELATED"/>
    <property type="match status" value="1"/>
</dbReference>
<proteinExistence type="inferred from homology"/>
<dbReference type="Proteomes" id="UP000002287">
    <property type="component" value="Chromosome 1"/>
</dbReference>
<evidence type="ECO:0000313" key="6">
    <source>
        <dbReference type="EMBL" id="ABO55169.1"/>
    </source>
</evidence>